<keyword evidence="11" id="KW-1185">Reference proteome</keyword>
<evidence type="ECO:0000256" key="2">
    <source>
        <dbReference type="ARBA" id="ARBA00022475"/>
    </source>
</evidence>
<evidence type="ECO:0000256" key="5">
    <source>
        <dbReference type="ARBA" id="ARBA00022989"/>
    </source>
</evidence>
<feature type="transmembrane region" description="Helical" evidence="8">
    <location>
        <begin position="158"/>
        <end position="180"/>
    </location>
</feature>
<feature type="domain" description="Pycsar effector protein" evidence="9">
    <location>
        <begin position="18"/>
        <end position="171"/>
    </location>
</feature>
<keyword evidence="5 8" id="KW-1133">Transmembrane helix</keyword>
<feature type="transmembrane region" description="Helical" evidence="8">
    <location>
        <begin position="37"/>
        <end position="54"/>
    </location>
</feature>
<dbReference type="Proteomes" id="UP000321938">
    <property type="component" value="Unassembled WGS sequence"/>
</dbReference>
<dbReference type="RefSeq" id="WP_028873356.1">
    <property type="nucleotide sequence ID" value="NZ_VOSB01000002.1"/>
</dbReference>
<keyword evidence="3 8" id="KW-0812">Transmembrane</keyword>
<keyword evidence="10" id="KW-0067">ATP-binding</keyword>
<keyword evidence="7 8" id="KW-0472">Membrane</keyword>
<dbReference type="GO" id="GO:0005886">
    <property type="term" value="C:plasma membrane"/>
    <property type="evidence" value="ECO:0007669"/>
    <property type="project" value="UniProtKB-SubCell"/>
</dbReference>
<evidence type="ECO:0000256" key="6">
    <source>
        <dbReference type="ARBA" id="ARBA00023118"/>
    </source>
</evidence>
<comment type="subcellular location">
    <subcellularLocation>
        <location evidence="1">Cell membrane</location>
    </subcellularLocation>
</comment>
<comment type="caution">
    <text evidence="10">The sequence shown here is derived from an EMBL/GenBank/DDBJ whole genome shotgun (WGS) entry which is preliminary data.</text>
</comment>
<evidence type="ECO:0000256" key="8">
    <source>
        <dbReference type="SAM" id="Phobius"/>
    </source>
</evidence>
<evidence type="ECO:0000256" key="4">
    <source>
        <dbReference type="ARBA" id="ARBA00022741"/>
    </source>
</evidence>
<gene>
    <name evidence="10" type="ORF">ES692_02020</name>
</gene>
<proteinExistence type="predicted"/>
<dbReference type="GO" id="GO:0005524">
    <property type="term" value="F:ATP binding"/>
    <property type="evidence" value="ECO:0007669"/>
    <property type="project" value="UniProtKB-KW"/>
</dbReference>
<keyword evidence="4" id="KW-0547">Nucleotide-binding</keyword>
<accession>A0A5C7BBM0</accession>
<evidence type="ECO:0000259" key="9">
    <source>
        <dbReference type="Pfam" id="PF18967"/>
    </source>
</evidence>
<sequence length="181" mass="20835">MEEQNINKNKHTDDLIDHYWGTISYLTSLIKASELKAGLILSFYGILLNFIYQGTKNFSDTLSSDIFLFILLGLWAVCTVASIFFCVRCFIPRIEGKFSKNMFFFKDVISKFGDIKEFSKTFLAMSKDEEALFGQLGEQIFIISKIADWKFRNVKRAISFLAIGLIILFITGLYHIVYILT</sequence>
<dbReference type="Pfam" id="PF18967">
    <property type="entry name" value="PycTM"/>
    <property type="match status" value="1"/>
</dbReference>
<name>A0A5C7BBM0_9FLAO</name>
<protein>
    <submittedName>
        <fullName evidence="10">ABC transporter ATP-binding protein</fullName>
    </submittedName>
</protein>
<evidence type="ECO:0000256" key="1">
    <source>
        <dbReference type="ARBA" id="ARBA00004236"/>
    </source>
</evidence>
<keyword evidence="2" id="KW-1003">Cell membrane</keyword>
<evidence type="ECO:0000313" key="10">
    <source>
        <dbReference type="EMBL" id="TXE20056.1"/>
    </source>
</evidence>
<dbReference type="STRING" id="1123037.GCA_000425305_00436"/>
<dbReference type="AlphaFoldDB" id="A0A5C7BBM0"/>
<evidence type="ECO:0000256" key="7">
    <source>
        <dbReference type="ARBA" id="ARBA00023136"/>
    </source>
</evidence>
<feature type="transmembrane region" description="Helical" evidence="8">
    <location>
        <begin position="66"/>
        <end position="91"/>
    </location>
</feature>
<dbReference type="GO" id="GO:0051607">
    <property type="term" value="P:defense response to virus"/>
    <property type="evidence" value="ECO:0007669"/>
    <property type="project" value="UniProtKB-KW"/>
</dbReference>
<reference evidence="10 11" key="1">
    <citation type="submission" date="2019-08" db="EMBL/GenBank/DDBJ databases">
        <title>Genome of Psychroserpens burtonensis ACAM 167.</title>
        <authorList>
            <person name="Bowman J.P."/>
        </authorList>
    </citation>
    <scope>NUCLEOTIDE SEQUENCE [LARGE SCALE GENOMIC DNA]</scope>
    <source>
        <strain evidence="10 11">ACAM 167</strain>
    </source>
</reference>
<evidence type="ECO:0000256" key="3">
    <source>
        <dbReference type="ARBA" id="ARBA00022692"/>
    </source>
</evidence>
<dbReference type="InterPro" id="IPR043760">
    <property type="entry name" value="PycTM_dom"/>
</dbReference>
<keyword evidence="6" id="KW-0051">Antiviral defense</keyword>
<dbReference type="OrthoDB" id="823069at2"/>
<organism evidence="10 11">
    <name type="scientific">Psychroserpens burtonensis</name>
    <dbReference type="NCBI Taxonomy" id="49278"/>
    <lineage>
        <taxon>Bacteria</taxon>
        <taxon>Pseudomonadati</taxon>
        <taxon>Bacteroidota</taxon>
        <taxon>Flavobacteriia</taxon>
        <taxon>Flavobacteriales</taxon>
        <taxon>Flavobacteriaceae</taxon>
        <taxon>Psychroserpens</taxon>
    </lineage>
</organism>
<evidence type="ECO:0000313" key="11">
    <source>
        <dbReference type="Proteomes" id="UP000321938"/>
    </source>
</evidence>
<dbReference type="EMBL" id="VOSB01000002">
    <property type="protein sequence ID" value="TXE20056.1"/>
    <property type="molecule type" value="Genomic_DNA"/>
</dbReference>